<evidence type="ECO:0000313" key="4">
    <source>
        <dbReference type="Proteomes" id="UP000442695"/>
    </source>
</evidence>
<dbReference type="EMBL" id="AP015029">
    <property type="protein sequence ID" value="BAW21137.1"/>
    <property type="molecule type" value="Genomic_DNA"/>
</dbReference>
<reference evidence="1 3" key="1">
    <citation type="submission" date="2015-11" db="EMBL/GenBank/DDBJ databases">
        <title>Complete genome sequencing of a biphenyl-degrading bacterium, Pseudomonas putida KF715 (=NBRC110667).</title>
        <authorList>
            <person name="Suenaga H."/>
            <person name="Fujihara N."/>
            <person name="Watanabe T."/>
            <person name="Hirose J."/>
            <person name="Kimura N."/>
            <person name="Yamazoe A."/>
            <person name="Hosoyama A."/>
            <person name="Shimodaira J."/>
            <person name="Furukawa K."/>
        </authorList>
    </citation>
    <scope>NUCLEOTIDE SEQUENCE [LARGE SCALE GENOMIC DNA]</scope>
    <source>
        <strain evidence="1 3">KF715</strain>
    </source>
</reference>
<dbReference type="SUPFAM" id="SSF53756">
    <property type="entry name" value="UDP-Glycosyltransferase/glycogen phosphorylase"/>
    <property type="match status" value="1"/>
</dbReference>
<dbReference type="AlphaFoldDB" id="A0A1L7N6N0"/>
<dbReference type="Proteomes" id="UP000442695">
    <property type="component" value="Unassembled WGS sequence"/>
</dbReference>
<dbReference type="GO" id="GO:0016757">
    <property type="term" value="F:glycosyltransferase activity"/>
    <property type="evidence" value="ECO:0007669"/>
    <property type="project" value="TreeGrafter"/>
</dbReference>
<gene>
    <name evidence="2" type="ORF">GN299_20355</name>
    <name evidence="1" type="ORF">KF715C_ch5640</name>
</gene>
<dbReference type="Proteomes" id="UP000218731">
    <property type="component" value="Chromosome 1"/>
</dbReference>
<dbReference type="CDD" id="cd03801">
    <property type="entry name" value="GT4_PimA-like"/>
    <property type="match status" value="1"/>
</dbReference>
<evidence type="ECO:0000313" key="3">
    <source>
        <dbReference type="Proteomes" id="UP000218731"/>
    </source>
</evidence>
<keyword evidence="1" id="KW-0808">Transferase</keyword>
<dbReference type="Gene3D" id="3.40.50.2000">
    <property type="entry name" value="Glycogen Phosphorylase B"/>
    <property type="match status" value="1"/>
</dbReference>
<dbReference type="PANTHER" id="PTHR12526">
    <property type="entry name" value="GLYCOSYLTRANSFERASE"/>
    <property type="match status" value="1"/>
</dbReference>
<accession>A0A1L7N6N0</accession>
<organism evidence="1 3">
    <name type="scientific">Pseudomonas putida</name>
    <name type="common">Arthrobacter siderocapsulatus</name>
    <dbReference type="NCBI Taxonomy" id="303"/>
    <lineage>
        <taxon>Bacteria</taxon>
        <taxon>Pseudomonadati</taxon>
        <taxon>Pseudomonadota</taxon>
        <taxon>Gammaproteobacteria</taxon>
        <taxon>Pseudomonadales</taxon>
        <taxon>Pseudomonadaceae</taxon>
        <taxon>Pseudomonas</taxon>
    </lineage>
</organism>
<reference evidence="2 4" key="2">
    <citation type="submission" date="2019-12" db="EMBL/GenBank/DDBJ databases">
        <authorList>
            <person name="Woiski C."/>
        </authorList>
    </citation>
    <scope>NUCLEOTIDE SEQUENCE [LARGE SCALE GENOMIC DNA]</scope>
    <source>
        <strain evidence="2 4">BOE100</strain>
    </source>
</reference>
<protein>
    <submittedName>
        <fullName evidence="1">Glycosyl transferase group 1 protein</fullName>
    </submittedName>
    <submittedName>
        <fullName evidence="2">Glycosyltransferase</fullName>
    </submittedName>
</protein>
<sequence length="406" mass="46066">MIEDPYMLFTRIPVVVDAQGGLFTDPLWVKDIELHLTYIENFGMCCPVERGGNVDGLQSISHLDVKWLYGLRKDYGLSSVLKNFFPNFITVINACKHARIVHSDGAGWAFPLSFYLLPLKPLFRFQWVIVIESSFWMLAQGQARTLRAIIEHHVHTLLLKCCLKLANARIFTQSFYKEYFLGSNNNRTLINPASWLDKKFMASPEAVRHRFEGRRSRTLNVLYPSRLVLDKGVLVVLEAIEQLKTEDVDITVTLMGDGDLKEHCRRFAAEKRGGVEVRFQDAVDYGKDFFRIIAQHDWLLVPTLKQEQPRIIFDAFSQGVPVIGSDTSGVLDITSKYNALTFETGNPSSLADRIRHAARHPELALEMGLAGLDYATGKTHLQMHQVREEFLKSSLTPSASPRAPND</sequence>
<dbReference type="PANTHER" id="PTHR12526:SF638">
    <property type="entry name" value="SPORE COAT PROTEIN SA"/>
    <property type="match status" value="1"/>
</dbReference>
<evidence type="ECO:0000313" key="2">
    <source>
        <dbReference type="EMBL" id="KAF0253093.1"/>
    </source>
</evidence>
<dbReference type="EMBL" id="WOWR01000031">
    <property type="protein sequence ID" value="KAF0253093.1"/>
    <property type="molecule type" value="Genomic_DNA"/>
</dbReference>
<name>A0A1L7N6N0_PSEPU</name>
<dbReference type="Pfam" id="PF13692">
    <property type="entry name" value="Glyco_trans_1_4"/>
    <property type="match status" value="1"/>
</dbReference>
<evidence type="ECO:0000313" key="1">
    <source>
        <dbReference type="EMBL" id="BAW21137.1"/>
    </source>
</evidence>
<proteinExistence type="predicted"/>